<reference evidence="4 5" key="1">
    <citation type="submission" date="2020-01" db="EMBL/GenBank/DDBJ databases">
        <title>Genomic analysis of Aminipila sp. CBA3637.</title>
        <authorList>
            <person name="Kim Y.B."/>
            <person name="Roh S.W."/>
        </authorList>
    </citation>
    <scope>NUCLEOTIDE SEQUENCE [LARGE SCALE GENOMIC DNA]</scope>
    <source>
        <strain evidence="4 5">CBA3637</strain>
    </source>
</reference>
<sequence length="885" mass="94819">MKKVLSFVLILALVLSSFSMAFAGQSTEIKSLSDISGNTNQSAIEVAYDLGIVTGNPDGTFQPAKAVTRAEFAAMITRALAVPQSALAGYANATFKDTNGYAWAVPYLAFCNSKGIMLGDGAGNAMPGKTITVNEAVTMALRAVGYTANSAELTGVWPSNYVTKAQELKLYDDVAKDATGVDKANAAQIIYNTLSVDKVSVNSDGKTENVKKDGSNVSLLTSGLNCTEEKNVILTSAMIDDSIICAAKYLGQHGNLYKNDDDEIVAFIAKDCEQIVGRFVPDGSTGVKFTTTNDEKDYSLATNSTNTSAGALILENGRQDANKTLSTTLDQSHIASGLSTPEYVLSGDISGKTIKTVYSVNRWVANNSDQISASDVAQIKDDHSLLNSDFVEDDNDAIDYTQFQLVGVNSLSDIKADNVVYVFADKDGIRRIEVGTQTVEGTVKNFKNAKTDLLTKFAIGANTYRNAAEAENSINGGSKVESGNVSDDVKAFLDARGYVYDFTNTTTANNYAVVEKVSNSSSIKDEAKLMLADGTEKTFTFDSDADKAGALQSGTVIGYGLDKSGEVTDSNRNYIAASNIKLSSSKVISSITTLPGAYSAYRNSNVSTSTAIKNTRIADNCVVFTYKTTTSGSIQTDTQATNAGKTLVPNTAYRDATGSYVYIDDYDVTTIDKVDVDKEISGAGVILLMDEENNGDAKIDKVVAMFLPDTSAKSGTKSYAVINDLNKDANTDGDKVFHVVGFIDGKKVDTYTDDWSTSFFGSYKDVVYQNNLGTARLYQVKVDAKGVITDATYFGAGVNALDNDTDLKSTAELTVKDADGHDSIVTTETGNPRYALAKNATIYQVTKDDEYKTYTGDFQAGDKVILYETNDDNDGYDIAIFVRFK</sequence>
<dbReference type="Pfam" id="PF00395">
    <property type="entry name" value="SLH"/>
    <property type="match status" value="2"/>
</dbReference>
<keyword evidence="5" id="KW-1185">Reference proteome</keyword>
<dbReference type="KEGG" id="amic:Ami3637_06480"/>
<keyword evidence="1" id="KW-0677">Repeat</keyword>
<evidence type="ECO:0000313" key="4">
    <source>
        <dbReference type="EMBL" id="QHI72093.1"/>
    </source>
</evidence>
<protein>
    <recommendedName>
        <fullName evidence="3">SLH domain-containing protein</fullName>
    </recommendedName>
</protein>
<feature type="domain" description="SLH" evidence="3">
    <location>
        <begin position="27"/>
        <end position="90"/>
    </location>
</feature>
<name>A0A6P1MFY5_9FIRM</name>
<dbReference type="RefSeq" id="WP_162361863.1">
    <property type="nucleotide sequence ID" value="NZ_CP047591.1"/>
</dbReference>
<evidence type="ECO:0000259" key="3">
    <source>
        <dbReference type="PROSITE" id="PS51272"/>
    </source>
</evidence>
<accession>A0A6P1MFY5</accession>
<dbReference type="EMBL" id="CP047591">
    <property type="protein sequence ID" value="QHI72093.1"/>
    <property type="molecule type" value="Genomic_DNA"/>
</dbReference>
<feature type="signal peptide" evidence="2">
    <location>
        <begin position="1"/>
        <end position="23"/>
    </location>
</feature>
<feature type="domain" description="SLH" evidence="3">
    <location>
        <begin position="91"/>
        <end position="154"/>
    </location>
</feature>
<feature type="chain" id="PRO_5026833096" description="SLH domain-containing protein" evidence="2">
    <location>
        <begin position="24"/>
        <end position="885"/>
    </location>
</feature>
<keyword evidence="2" id="KW-0732">Signal</keyword>
<proteinExistence type="predicted"/>
<evidence type="ECO:0000313" key="5">
    <source>
        <dbReference type="Proteomes" id="UP000463883"/>
    </source>
</evidence>
<evidence type="ECO:0000256" key="1">
    <source>
        <dbReference type="ARBA" id="ARBA00022737"/>
    </source>
</evidence>
<organism evidence="4 5">
    <name type="scientific">Aminipila terrae</name>
    <dbReference type="NCBI Taxonomy" id="2697030"/>
    <lineage>
        <taxon>Bacteria</taxon>
        <taxon>Bacillati</taxon>
        <taxon>Bacillota</taxon>
        <taxon>Clostridia</taxon>
        <taxon>Peptostreptococcales</taxon>
        <taxon>Anaerovoracaceae</taxon>
        <taxon>Aminipila</taxon>
    </lineage>
</organism>
<dbReference type="InterPro" id="IPR001119">
    <property type="entry name" value="SLH_dom"/>
</dbReference>
<dbReference type="Proteomes" id="UP000463883">
    <property type="component" value="Chromosome"/>
</dbReference>
<dbReference type="AlphaFoldDB" id="A0A6P1MFY5"/>
<evidence type="ECO:0000256" key="2">
    <source>
        <dbReference type="SAM" id="SignalP"/>
    </source>
</evidence>
<gene>
    <name evidence="4" type="ORF">Ami3637_06480</name>
</gene>
<dbReference type="PROSITE" id="PS51272">
    <property type="entry name" value="SLH"/>
    <property type="match status" value="2"/>
</dbReference>